<feature type="region of interest" description="Disordered" evidence="1">
    <location>
        <begin position="1"/>
        <end position="49"/>
    </location>
</feature>
<gene>
    <name evidence="2" type="ORF">HJG59_008921</name>
</gene>
<feature type="compositionally biased region" description="Polar residues" evidence="1">
    <location>
        <begin position="13"/>
        <end position="23"/>
    </location>
</feature>
<evidence type="ECO:0000313" key="3">
    <source>
        <dbReference type="Proteomes" id="UP000550707"/>
    </source>
</evidence>
<organism evidence="2 3">
    <name type="scientific">Molossus molossus</name>
    <name type="common">Pallas' mastiff bat</name>
    <name type="synonym">Vespertilio molossus</name>
    <dbReference type="NCBI Taxonomy" id="27622"/>
    <lineage>
        <taxon>Eukaryota</taxon>
        <taxon>Metazoa</taxon>
        <taxon>Chordata</taxon>
        <taxon>Craniata</taxon>
        <taxon>Vertebrata</taxon>
        <taxon>Euteleostomi</taxon>
        <taxon>Mammalia</taxon>
        <taxon>Eutheria</taxon>
        <taxon>Laurasiatheria</taxon>
        <taxon>Chiroptera</taxon>
        <taxon>Yangochiroptera</taxon>
        <taxon>Molossidae</taxon>
        <taxon>Molossus</taxon>
    </lineage>
</organism>
<sequence>MQEQHRVIGDPQPISTSEGQVGHTTEEPGSMAGWTRPPPRRCPGSTGSSWYLTPRWSIMSTCKQPGPETWSPQRQGPRVRRWRRCWWDGGVGMHLRLLGGVDTRHSGSLPEAVRKQRPASGHPSAGLWWGGRPVVGPGLWLCPVFGSRAPGNAGDT</sequence>
<proteinExistence type="predicted"/>
<dbReference type="AlphaFoldDB" id="A0A7J8EEY4"/>
<reference evidence="2 3" key="1">
    <citation type="journal article" date="2020" name="Nature">
        <title>Six reference-quality genomes reveal evolution of bat adaptations.</title>
        <authorList>
            <person name="Jebb D."/>
            <person name="Huang Z."/>
            <person name="Pippel M."/>
            <person name="Hughes G.M."/>
            <person name="Lavrichenko K."/>
            <person name="Devanna P."/>
            <person name="Winkler S."/>
            <person name="Jermiin L.S."/>
            <person name="Skirmuntt E.C."/>
            <person name="Katzourakis A."/>
            <person name="Burkitt-Gray L."/>
            <person name="Ray D.A."/>
            <person name="Sullivan K.A.M."/>
            <person name="Roscito J.G."/>
            <person name="Kirilenko B.M."/>
            <person name="Davalos L.M."/>
            <person name="Corthals A.P."/>
            <person name="Power M.L."/>
            <person name="Jones G."/>
            <person name="Ransome R.D."/>
            <person name="Dechmann D.K.N."/>
            <person name="Locatelli A.G."/>
            <person name="Puechmaille S.J."/>
            <person name="Fedrigo O."/>
            <person name="Jarvis E.D."/>
            <person name="Hiller M."/>
            <person name="Vernes S.C."/>
            <person name="Myers E.W."/>
            <person name="Teeling E.C."/>
        </authorList>
    </citation>
    <scope>NUCLEOTIDE SEQUENCE [LARGE SCALE GENOMIC DNA]</scope>
    <source>
        <strain evidence="2">MMolMol1</strain>
        <tissue evidence="2">Muscle</tissue>
    </source>
</reference>
<keyword evidence="3" id="KW-1185">Reference proteome</keyword>
<protein>
    <submittedName>
        <fullName evidence="2">Uncharacterized protein</fullName>
    </submittedName>
</protein>
<accession>A0A7J8EEY4</accession>
<name>A0A7J8EEY4_MOLMO</name>
<dbReference type="EMBL" id="JACASF010000014">
    <property type="protein sequence ID" value="KAF6433871.1"/>
    <property type="molecule type" value="Genomic_DNA"/>
</dbReference>
<evidence type="ECO:0000313" key="2">
    <source>
        <dbReference type="EMBL" id="KAF6433871.1"/>
    </source>
</evidence>
<dbReference type="Proteomes" id="UP000550707">
    <property type="component" value="Unassembled WGS sequence"/>
</dbReference>
<comment type="caution">
    <text evidence="2">The sequence shown here is derived from an EMBL/GenBank/DDBJ whole genome shotgun (WGS) entry which is preliminary data.</text>
</comment>
<evidence type="ECO:0000256" key="1">
    <source>
        <dbReference type="SAM" id="MobiDB-lite"/>
    </source>
</evidence>
<dbReference type="InParanoid" id="A0A7J8EEY4"/>